<feature type="region of interest" description="Disordered" evidence="1">
    <location>
        <begin position="1"/>
        <end position="45"/>
    </location>
</feature>
<proteinExistence type="predicted"/>
<reference evidence="2 3" key="1">
    <citation type="submission" date="2014-09" db="EMBL/GenBank/DDBJ databases">
        <title>A draft genome sequence for Xanthomonas axonopodis pv. vasculorum NCPPB 900.</title>
        <authorList>
            <person name="Harrison J."/>
            <person name="Studholme D.J."/>
        </authorList>
    </citation>
    <scope>NUCLEOTIDE SEQUENCE [LARGE SCALE GENOMIC DNA]</scope>
    <source>
        <strain evidence="2 3">NCPPB 900</strain>
    </source>
</reference>
<evidence type="ECO:0000313" key="2">
    <source>
        <dbReference type="EMBL" id="KGE51801.1"/>
    </source>
</evidence>
<dbReference type="AlphaFoldDB" id="A0A098PYL4"/>
<gene>
    <name evidence="2" type="ORF">GW15_0212155</name>
</gene>
<evidence type="ECO:0000256" key="1">
    <source>
        <dbReference type="SAM" id="MobiDB-lite"/>
    </source>
</evidence>
<name>A0A098PYL4_9XANT</name>
<dbReference type="eggNOG" id="COG3211">
    <property type="taxonomic scope" value="Bacteria"/>
</dbReference>
<dbReference type="HOGENOM" id="CLU_2325965_0_0_6"/>
<dbReference type="Proteomes" id="UP000028012">
    <property type="component" value="Unassembled WGS sequence"/>
</dbReference>
<evidence type="ECO:0000313" key="3">
    <source>
        <dbReference type="Proteomes" id="UP000028012"/>
    </source>
</evidence>
<comment type="caution">
    <text evidence="2">The sequence shown here is derived from an EMBL/GenBank/DDBJ whole genome shotgun (WGS) entry which is preliminary data.</text>
</comment>
<dbReference type="InterPro" id="IPR008557">
    <property type="entry name" value="PhoX"/>
</dbReference>
<organism evidence="2 3">
    <name type="scientific">Xanthomonas axonopodis pv. vasculorum</name>
    <dbReference type="NCBI Taxonomy" id="325777"/>
    <lineage>
        <taxon>Bacteria</taxon>
        <taxon>Pseudomonadati</taxon>
        <taxon>Pseudomonadota</taxon>
        <taxon>Gammaproteobacteria</taxon>
        <taxon>Lysobacterales</taxon>
        <taxon>Lysobacteraceae</taxon>
        <taxon>Xanthomonas</taxon>
    </lineage>
</organism>
<dbReference type="STRING" id="325777.GW15_0212155"/>
<dbReference type="Pfam" id="PF05787">
    <property type="entry name" value="PhoX"/>
    <property type="match status" value="1"/>
</dbReference>
<dbReference type="EMBL" id="JPHD02000085">
    <property type="protein sequence ID" value="KGE51801.1"/>
    <property type="molecule type" value="Genomic_DNA"/>
</dbReference>
<sequence length="112" mass="11900">MLPAWPSAPGSLGALQSRQAQAATSPSTQLAPVPSRYGPLAPVADQSTGLPLLQLPQGFSYRSFGCSGDRMDDDQPCPDRHDGMAVVCLRRPDWRPGRDSLRGLEQAPCLAG</sequence>
<protein>
    <submittedName>
        <fullName evidence="2">Uncharacterized protein</fullName>
    </submittedName>
</protein>
<feature type="compositionally biased region" description="Polar residues" evidence="1">
    <location>
        <begin position="14"/>
        <end position="30"/>
    </location>
</feature>
<accession>A0A098PYL4</accession>